<dbReference type="InterPro" id="IPR050114">
    <property type="entry name" value="UPF0173_UPF0282_UlaG_hydrolase"/>
</dbReference>
<gene>
    <name evidence="1" type="ORF">NG821_11270</name>
</gene>
<dbReference type="PROSITE" id="PS51257">
    <property type="entry name" value="PROKAR_LIPOPROTEIN"/>
    <property type="match status" value="1"/>
</dbReference>
<evidence type="ECO:0000313" key="1">
    <source>
        <dbReference type="EMBL" id="MCO6026410.1"/>
    </source>
</evidence>
<dbReference type="PANTHER" id="PTHR43546:SF3">
    <property type="entry name" value="UPF0173 METAL-DEPENDENT HYDROLASE MJ1163"/>
    <property type="match status" value="1"/>
</dbReference>
<dbReference type="Proteomes" id="UP001204015">
    <property type="component" value="Unassembled WGS sequence"/>
</dbReference>
<dbReference type="SUPFAM" id="SSF56281">
    <property type="entry name" value="Metallo-hydrolase/oxidoreductase"/>
    <property type="match status" value="1"/>
</dbReference>
<accession>A0ABT1BZY5</accession>
<name>A0ABT1BZY5_9BACT</name>
<dbReference type="Pfam" id="PF13483">
    <property type="entry name" value="Lactamase_B_3"/>
    <property type="match status" value="1"/>
</dbReference>
<evidence type="ECO:0000313" key="2">
    <source>
        <dbReference type="Proteomes" id="UP001204015"/>
    </source>
</evidence>
<protein>
    <submittedName>
        <fullName evidence="1">MBL fold metallo-hydrolase</fullName>
    </submittedName>
</protein>
<comment type="caution">
    <text evidence="1">The sequence shown here is derived from an EMBL/GenBank/DDBJ whole genome shotgun (WGS) entry which is preliminary data.</text>
</comment>
<dbReference type="EMBL" id="JAMXLY010000056">
    <property type="protein sequence ID" value="MCO6026410.1"/>
    <property type="molecule type" value="Genomic_DNA"/>
</dbReference>
<sequence length="256" mass="29150">MKYNIRPLKQILLCLLLLQFVFLTSGCHKIASGADTYITKDGKRLVITPIKHASIEINYNGLEFEIDPVASNVPPIVEYFDKPKADYILVTHKHDDHFDKSGILALTDGSKTQILMDISSWNRYYHRGMHISNGQQANLGNGIIVYAVPAYNITKKYRKIHQKGIGNGYVIDFNGFRVYIAGDTELIPEMKQLKNIDIAFLPCNQPYTMTLPQLRKAVMLIRPKVVYPYNWGKTKPEAIEKALVGVPSEVKMKYFK</sequence>
<organism evidence="1 2">
    <name type="scientific">Segatella cerevisiae</name>
    <dbReference type="NCBI Taxonomy" id="2053716"/>
    <lineage>
        <taxon>Bacteria</taxon>
        <taxon>Pseudomonadati</taxon>
        <taxon>Bacteroidota</taxon>
        <taxon>Bacteroidia</taxon>
        <taxon>Bacteroidales</taxon>
        <taxon>Prevotellaceae</taxon>
        <taxon>Segatella</taxon>
    </lineage>
</organism>
<proteinExistence type="predicted"/>
<dbReference type="InterPro" id="IPR036866">
    <property type="entry name" value="RibonucZ/Hydroxyglut_hydro"/>
</dbReference>
<reference evidence="1 2" key="1">
    <citation type="submission" date="2022-06" db="EMBL/GenBank/DDBJ databases">
        <title>A taxonomic note on the genus Prevotella: Description of four novel genera and emended description of the genera Hallella and Xylanibacter.</title>
        <authorList>
            <person name="Hitch T.C.A."/>
        </authorList>
    </citation>
    <scope>NUCLEOTIDE SEQUENCE [LARGE SCALE GENOMIC DNA]</scope>
    <source>
        <strain evidence="1 2">DSM 100619</strain>
    </source>
</reference>
<dbReference type="PANTHER" id="PTHR43546">
    <property type="entry name" value="UPF0173 METAL-DEPENDENT HYDROLASE MJ1163-RELATED"/>
    <property type="match status" value="1"/>
</dbReference>
<dbReference type="RefSeq" id="WP_252761766.1">
    <property type="nucleotide sequence ID" value="NZ_JAMXLY010000056.1"/>
</dbReference>
<dbReference type="Gene3D" id="3.60.15.10">
    <property type="entry name" value="Ribonuclease Z/Hydroxyacylglutathione hydrolase-like"/>
    <property type="match status" value="1"/>
</dbReference>
<keyword evidence="2" id="KW-1185">Reference proteome</keyword>